<dbReference type="PANTHER" id="PTHR47364">
    <property type="entry name" value="CYSTEINE PROTEINASE INHIBITOR 5"/>
    <property type="match status" value="1"/>
</dbReference>
<dbReference type="GO" id="GO:0004869">
    <property type="term" value="F:cysteine-type endopeptidase inhibitor activity"/>
    <property type="evidence" value="ECO:0007669"/>
    <property type="project" value="UniProtKB-KW"/>
</dbReference>
<accession>A0A8X8WWH9</accession>
<dbReference type="PANTHER" id="PTHR47364:SF2">
    <property type="entry name" value="CYSTEINE PROTEINASE INHIBITOR 5"/>
    <property type="match status" value="1"/>
</dbReference>
<dbReference type="CDD" id="cd00042">
    <property type="entry name" value="CY"/>
    <property type="match status" value="2"/>
</dbReference>
<dbReference type="SUPFAM" id="SSF54403">
    <property type="entry name" value="Cystatin/monellin"/>
    <property type="match status" value="2"/>
</dbReference>
<evidence type="ECO:0000313" key="4">
    <source>
        <dbReference type="EMBL" id="KAG6402310.1"/>
    </source>
</evidence>
<evidence type="ECO:0000259" key="3">
    <source>
        <dbReference type="SMART" id="SM00043"/>
    </source>
</evidence>
<keyword evidence="5" id="KW-1185">Reference proteome</keyword>
<dbReference type="SMART" id="SM00043">
    <property type="entry name" value="CY"/>
    <property type="match status" value="2"/>
</dbReference>
<dbReference type="Gene3D" id="3.10.450.10">
    <property type="match status" value="2"/>
</dbReference>
<dbReference type="EMBL" id="PNBA02000014">
    <property type="protein sequence ID" value="KAG6402310.1"/>
    <property type="molecule type" value="Genomic_DNA"/>
</dbReference>
<dbReference type="PROSITE" id="PS00287">
    <property type="entry name" value="CYSTATIN"/>
    <property type="match status" value="1"/>
</dbReference>
<reference evidence="4" key="1">
    <citation type="submission" date="2018-01" db="EMBL/GenBank/DDBJ databases">
        <authorList>
            <person name="Mao J.F."/>
        </authorList>
    </citation>
    <scope>NUCLEOTIDE SEQUENCE</scope>
    <source>
        <strain evidence="4">Huo1</strain>
        <tissue evidence="4">Leaf</tissue>
    </source>
</reference>
<reference evidence="4" key="2">
    <citation type="submission" date="2020-08" db="EMBL/GenBank/DDBJ databases">
        <title>Plant Genome Project.</title>
        <authorList>
            <person name="Zhang R.-G."/>
        </authorList>
    </citation>
    <scope>NUCLEOTIDE SEQUENCE</scope>
    <source>
        <strain evidence="4">Huo1</strain>
        <tissue evidence="4">Leaf</tissue>
    </source>
</reference>
<evidence type="ECO:0000256" key="1">
    <source>
        <dbReference type="ARBA" id="ARBA00022690"/>
    </source>
</evidence>
<protein>
    <recommendedName>
        <fullName evidence="3">Cystatin domain-containing protein</fullName>
    </recommendedName>
</protein>
<evidence type="ECO:0000313" key="5">
    <source>
        <dbReference type="Proteomes" id="UP000298416"/>
    </source>
</evidence>
<dbReference type="InterPro" id="IPR046350">
    <property type="entry name" value="Cystatin_sf"/>
</dbReference>
<dbReference type="InterPro" id="IPR000010">
    <property type="entry name" value="Cystatin_dom"/>
</dbReference>
<gene>
    <name evidence="4" type="ORF">SASPL_139188</name>
</gene>
<dbReference type="Pfam" id="PF16845">
    <property type="entry name" value="SQAPI"/>
    <property type="match status" value="2"/>
</dbReference>
<evidence type="ECO:0000256" key="2">
    <source>
        <dbReference type="ARBA" id="ARBA00022704"/>
    </source>
</evidence>
<sequence length="253" mass="27449">MASSMTMTTSFFGGAVAAKPAMATTRRSQLAVRASMDLEKAVAETTNTRRGLMLAGMTAAAASSVSKAAMAESLLGGWTPVKDPSAPEYFQLATFEVSEGNKRIEVALTLESVLKVETQVVAGTNYRLILTARDQRPKSNNYKAIFIFLKICSTFYLVMSRMSGGWTEVKDPSAPEYLILATFAVSEYNKQNNKALTLNSVIKAETQVVAGVNYRLRISARDEIRPNGTFQAVVYSQAAPTSLQLTDFVGISR</sequence>
<dbReference type="Proteomes" id="UP000298416">
    <property type="component" value="Unassembled WGS sequence"/>
</dbReference>
<proteinExistence type="predicted"/>
<keyword evidence="2" id="KW-0789">Thiol protease inhibitor</keyword>
<organism evidence="4">
    <name type="scientific">Salvia splendens</name>
    <name type="common">Scarlet sage</name>
    <dbReference type="NCBI Taxonomy" id="180675"/>
    <lineage>
        <taxon>Eukaryota</taxon>
        <taxon>Viridiplantae</taxon>
        <taxon>Streptophyta</taxon>
        <taxon>Embryophyta</taxon>
        <taxon>Tracheophyta</taxon>
        <taxon>Spermatophyta</taxon>
        <taxon>Magnoliopsida</taxon>
        <taxon>eudicotyledons</taxon>
        <taxon>Gunneridae</taxon>
        <taxon>Pentapetalae</taxon>
        <taxon>asterids</taxon>
        <taxon>lamiids</taxon>
        <taxon>Lamiales</taxon>
        <taxon>Lamiaceae</taxon>
        <taxon>Nepetoideae</taxon>
        <taxon>Mentheae</taxon>
        <taxon>Salviinae</taxon>
        <taxon>Salvia</taxon>
        <taxon>Salvia subgen. Calosphace</taxon>
        <taxon>core Calosphace</taxon>
    </lineage>
</organism>
<dbReference type="InterPro" id="IPR018073">
    <property type="entry name" value="Prot_inh_cystat_CS"/>
</dbReference>
<dbReference type="AlphaFoldDB" id="A0A8X8WWH9"/>
<name>A0A8X8WWH9_SALSN</name>
<comment type="caution">
    <text evidence="4">The sequence shown here is derived from an EMBL/GenBank/DDBJ whole genome shotgun (WGS) entry which is preliminary data.</text>
</comment>
<feature type="domain" description="Cystatin" evidence="3">
    <location>
        <begin position="161"/>
        <end position="248"/>
    </location>
</feature>
<feature type="domain" description="Cystatin" evidence="3">
    <location>
        <begin position="73"/>
        <end position="155"/>
    </location>
</feature>
<keyword evidence="1" id="KW-0646">Protease inhibitor</keyword>